<gene>
    <name evidence="2" type="ORF">A11S_1540</name>
</gene>
<dbReference type="EMBL" id="CP003538">
    <property type="protein sequence ID" value="AGH98346.1"/>
    <property type="molecule type" value="Genomic_DNA"/>
</dbReference>
<reference evidence="2 3" key="1">
    <citation type="journal article" date="2013" name="ISME J.">
        <title>By their genes ye shall know them: genomic signatures of predatory bacteria.</title>
        <authorList>
            <person name="Pasternak Z."/>
            <person name="Pietrokovski S."/>
            <person name="Rotem O."/>
            <person name="Gophna U."/>
            <person name="Lurie-Weinberger M.N."/>
            <person name="Jurkevitch E."/>
        </authorList>
    </citation>
    <scope>NUCLEOTIDE SEQUENCE [LARGE SCALE GENOMIC DNA]</scope>
    <source>
        <strain evidence="2">EPB</strain>
    </source>
</reference>
<evidence type="ECO:0000313" key="3">
    <source>
        <dbReference type="Proteomes" id="UP000011932"/>
    </source>
</evidence>
<feature type="compositionally biased region" description="Polar residues" evidence="1">
    <location>
        <begin position="1"/>
        <end position="13"/>
    </location>
</feature>
<dbReference type="OrthoDB" id="9819886at2"/>
<evidence type="ECO:0000313" key="2">
    <source>
        <dbReference type="EMBL" id="AGH98346.1"/>
    </source>
</evidence>
<accession>M4VJV4</accession>
<feature type="region of interest" description="Disordered" evidence="1">
    <location>
        <begin position="262"/>
        <end position="286"/>
    </location>
</feature>
<sequence>MTNLVPQNGQNPDDNSDEDKDTNANAVGFVRRNEEEESEDDRIARRRREEAMENALIRLNQVHEEEGTKTFGSARRDDDAIEGEFIEADFGPAEPQSTMAEDAAINAEAERPDAERESLRDMFNRMAHLQSVLCKVFEQETVNPYYVEELAKTVTVTVELEKSFEAKGADDFISVSRDHIFAQNNDVSFATAYEMTLIAMTDPSLREEGVDVRGNAKDRLILSLMAEECGLPVNNAPNADAETIARLKSDIQGWIAQRNGVGPITATPDEDEPEQKPAYQRTFAPA</sequence>
<feature type="region of interest" description="Disordered" evidence="1">
    <location>
        <begin position="1"/>
        <end position="47"/>
    </location>
</feature>
<dbReference type="AlphaFoldDB" id="M4VJV4"/>
<protein>
    <submittedName>
        <fullName evidence="2">Uncharacterized protein</fullName>
    </submittedName>
</protein>
<dbReference type="Proteomes" id="UP000011932">
    <property type="component" value="Chromosome"/>
</dbReference>
<evidence type="ECO:0000256" key="1">
    <source>
        <dbReference type="SAM" id="MobiDB-lite"/>
    </source>
</evidence>
<organism evidence="2 3">
    <name type="scientific">Micavibrio aeruginosavorus EPB</name>
    <dbReference type="NCBI Taxonomy" id="349215"/>
    <lineage>
        <taxon>Bacteria</taxon>
        <taxon>Pseudomonadati</taxon>
        <taxon>Bdellovibrionota</taxon>
        <taxon>Bdellovibrionia</taxon>
        <taxon>Bdellovibrionales</taxon>
        <taxon>Pseudobdellovibrionaceae</taxon>
        <taxon>Micavibrio</taxon>
    </lineage>
</organism>
<dbReference type="STRING" id="349215.A11S_1540"/>
<name>M4VJV4_9BACT</name>
<dbReference type="KEGG" id="man:A11S_1540"/>
<dbReference type="HOGENOM" id="CLU_979384_0_0_5"/>
<dbReference type="PATRIC" id="fig|349215.9.peg.1487"/>
<dbReference type="RefSeq" id="WP_015467879.1">
    <property type="nucleotide sequence ID" value="NC_020812.1"/>
</dbReference>
<proteinExistence type="predicted"/>